<feature type="chain" id="PRO_5038369493" description="ABC transporter substrate-binding protein" evidence="6">
    <location>
        <begin position="25"/>
        <end position="512"/>
    </location>
</feature>
<evidence type="ECO:0000256" key="3">
    <source>
        <dbReference type="ARBA" id="ARBA00023136"/>
    </source>
</evidence>
<proteinExistence type="predicted"/>
<dbReference type="PANTHER" id="PTHR43649">
    <property type="entry name" value="ARABINOSE-BINDING PROTEIN-RELATED"/>
    <property type="match status" value="1"/>
</dbReference>
<keyword evidence="3" id="KW-0472">Membrane</keyword>
<dbReference type="Pfam" id="PF01547">
    <property type="entry name" value="SBP_bac_1"/>
    <property type="match status" value="1"/>
</dbReference>
<keyword evidence="1" id="KW-1003">Cell membrane</keyword>
<dbReference type="AlphaFoldDB" id="A0A161UVN4"/>
<gene>
    <name evidence="7" type="ORF">AV654_09780</name>
</gene>
<keyword evidence="5" id="KW-0449">Lipoprotein</keyword>
<dbReference type="InterPro" id="IPR006059">
    <property type="entry name" value="SBP"/>
</dbReference>
<dbReference type="Proteomes" id="UP000076563">
    <property type="component" value="Unassembled WGS sequence"/>
</dbReference>
<evidence type="ECO:0008006" key="9">
    <source>
        <dbReference type="Google" id="ProtNLM"/>
    </source>
</evidence>
<evidence type="ECO:0000256" key="4">
    <source>
        <dbReference type="ARBA" id="ARBA00023139"/>
    </source>
</evidence>
<evidence type="ECO:0000256" key="2">
    <source>
        <dbReference type="ARBA" id="ARBA00022729"/>
    </source>
</evidence>
<keyword evidence="2 6" id="KW-0732">Signal</keyword>
<dbReference type="eggNOG" id="COG1653">
    <property type="taxonomic scope" value="Bacteria"/>
</dbReference>
<comment type="caution">
    <text evidence="7">The sequence shown here is derived from an EMBL/GenBank/DDBJ whole genome shotgun (WGS) entry which is preliminary data.</text>
</comment>
<dbReference type="PROSITE" id="PS51257">
    <property type="entry name" value="PROKAR_LIPOPROTEIN"/>
    <property type="match status" value="1"/>
</dbReference>
<dbReference type="Gene3D" id="3.40.190.10">
    <property type="entry name" value="Periplasmic binding protein-like II"/>
    <property type="match status" value="2"/>
</dbReference>
<dbReference type="OrthoDB" id="2513152at2"/>
<dbReference type="STRING" id="1007103.GCA_000213315_06473"/>
<dbReference type="SUPFAM" id="SSF53850">
    <property type="entry name" value="Periplasmic binding protein-like II"/>
    <property type="match status" value="1"/>
</dbReference>
<protein>
    <recommendedName>
        <fullName evidence="9">ABC transporter substrate-binding protein</fullName>
    </recommendedName>
</protein>
<feature type="signal peptide" evidence="6">
    <location>
        <begin position="1"/>
        <end position="24"/>
    </location>
</feature>
<evidence type="ECO:0000256" key="1">
    <source>
        <dbReference type="ARBA" id="ARBA00022475"/>
    </source>
</evidence>
<evidence type="ECO:0000256" key="6">
    <source>
        <dbReference type="SAM" id="SignalP"/>
    </source>
</evidence>
<evidence type="ECO:0000313" key="8">
    <source>
        <dbReference type="Proteomes" id="UP000076563"/>
    </source>
</evidence>
<name>A0A161UVN4_9BACL</name>
<dbReference type="InterPro" id="IPR050490">
    <property type="entry name" value="Bact_solute-bd_prot1"/>
</dbReference>
<accession>A0A161UVN4</accession>
<keyword evidence="4" id="KW-0564">Palmitate</keyword>
<sequence>MKTKQWLAGTCVTILALGSVVGCASGSGTKEAGKPAAGSNEPTTIKALAVLSAGEPPVLENSQALKEIEKKANVKLNLEFVPGDVYPDKVNIAIASGSQYDLILLTDGKDEKYTKLVKQGAFHNLTALVKDMPNLQKIPQYTWDNTTVKNEIFGIPRPRSTHGGGNANFFLRKDWLDKYNLPVPKTVDELTNVLKVFKEKDPAGGGKTVPMIAGPFTTPWFGSVNPVAFAFGLPYSYKIEGDKPVAYFQTPEYKAYLDWLRMAYTSGLIDKDAPVLKTGQVKDKFKSGVAGAMVDNVSMMNENNLAVMRKTDPKAELVGVPYLEGPGGKKGVQMIEGYYGIWVVPTSVAKDKVKKIVEFLNWTASDEGTELAKAGIPGVHYTKYDKESGAVERNEEQKKLYDKEKPMLLVLQNAYDKYIYADSQVPEIKKAQKDVLDGFDQVGVPNPFIAFVSETASKNPDHQKKLSAAAVNYVMGTGNWEAVQAEIEAWSKGSGAQIMKEYMDQYNESKKK</sequence>
<evidence type="ECO:0000313" key="7">
    <source>
        <dbReference type="EMBL" id="KZE81951.1"/>
    </source>
</evidence>
<reference evidence="8" key="1">
    <citation type="submission" date="2016-01" db="EMBL/GenBank/DDBJ databases">
        <title>Draft genome of Chromobacterium sp. F49.</title>
        <authorList>
            <person name="Hong K.W."/>
        </authorList>
    </citation>
    <scope>NUCLEOTIDE SEQUENCE [LARGE SCALE GENOMIC DNA]</scope>
    <source>
        <strain evidence="8">M63</strain>
    </source>
</reference>
<organism evidence="7 8">
    <name type="scientific">Paenibacillus elgii</name>
    <dbReference type="NCBI Taxonomy" id="189691"/>
    <lineage>
        <taxon>Bacteria</taxon>
        <taxon>Bacillati</taxon>
        <taxon>Bacillota</taxon>
        <taxon>Bacilli</taxon>
        <taxon>Bacillales</taxon>
        <taxon>Paenibacillaceae</taxon>
        <taxon>Paenibacillus</taxon>
    </lineage>
</organism>
<dbReference type="RefSeq" id="WP_063178805.1">
    <property type="nucleotide sequence ID" value="NZ_CP121215.1"/>
</dbReference>
<evidence type="ECO:0000256" key="5">
    <source>
        <dbReference type="ARBA" id="ARBA00023288"/>
    </source>
</evidence>
<dbReference type="EMBL" id="LQRA01000040">
    <property type="protein sequence ID" value="KZE81951.1"/>
    <property type="molecule type" value="Genomic_DNA"/>
</dbReference>
<dbReference type="PANTHER" id="PTHR43649:SF33">
    <property type="entry name" value="POLYGALACTURONAN_RHAMNOGALACTURONAN-BINDING PROTEIN YTCQ"/>
    <property type="match status" value="1"/>
</dbReference>
<keyword evidence="8" id="KW-1185">Reference proteome</keyword>